<dbReference type="InterPro" id="IPR003615">
    <property type="entry name" value="HNH_nuc"/>
</dbReference>
<protein>
    <recommendedName>
        <fullName evidence="2">HNH nuclease domain-containing protein</fullName>
    </recommendedName>
</protein>
<evidence type="ECO:0000256" key="1">
    <source>
        <dbReference type="SAM" id="MobiDB-lite"/>
    </source>
</evidence>
<organism evidence="3 4">
    <name type="scientific">Aspergillus bertholletiae</name>
    <dbReference type="NCBI Taxonomy" id="1226010"/>
    <lineage>
        <taxon>Eukaryota</taxon>
        <taxon>Fungi</taxon>
        <taxon>Dikarya</taxon>
        <taxon>Ascomycota</taxon>
        <taxon>Pezizomycotina</taxon>
        <taxon>Eurotiomycetes</taxon>
        <taxon>Eurotiomycetidae</taxon>
        <taxon>Eurotiales</taxon>
        <taxon>Aspergillaceae</taxon>
        <taxon>Aspergillus</taxon>
        <taxon>Aspergillus subgen. Circumdati</taxon>
    </lineage>
</organism>
<keyword evidence="4" id="KW-1185">Reference proteome</keyword>
<accession>A0A5N7BF58</accession>
<dbReference type="Pfam" id="PF13391">
    <property type="entry name" value="HNH_2"/>
    <property type="match status" value="1"/>
</dbReference>
<evidence type="ECO:0000313" key="3">
    <source>
        <dbReference type="EMBL" id="KAE8380422.1"/>
    </source>
</evidence>
<evidence type="ECO:0000313" key="4">
    <source>
        <dbReference type="Proteomes" id="UP000326198"/>
    </source>
</evidence>
<dbReference type="Proteomes" id="UP000326198">
    <property type="component" value="Unassembled WGS sequence"/>
</dbReference>
<name>A0A5N7BF58_9EURO</name>
<dbReference type="OrthoDB" id="5416097at2759"/>
<dbReference type="AlphaFoldDB" id="A0A5N7BF58"/>
<feature type="region of interest" description="Disordered" evidence="1">
    <location>
        <begin position="81"/>
        <end position="134"/>
    </location>
</feature>
<feature type="compositionally biased region" description="Basic and acidic residues" evidence="1">
    <location>
        <begin position="94"/>
        <end position="108"/>
    </location>
</feature>
<proteinExistence type="predicted"/>
<feature type="domain" description="HNH nuclease" evidence="2">
    <location>
        <begin position="154"/>
        <end position="235"/>
    </location>
</feature>
<gene>
    <name evidence="3" type="ORF">BDV26DRAFT_257341</name>
</gene>
<sequence>MASIAPELLSEERAHLIQRLSKGTGVKYVDSATHALLWLGDLDRLRWKVHTMEESDLWSEAIGNLKNPALSRGAVKAWLAHSGKRTGQTAESIELTKEPTKEPTEEPTKGAAGSSKIPQKRKSGGDSSGSPSKFRLKRSIPAKEIARERDNGRCIVTKMGEPIQVYHIYPFALGKKAESQREDFWLLLSIFWSSKTIAKWKKELMGGENPEVPQNLLCLSSIVHDLWGSARLAFKPIKISKDKTSLTMQFWWLPHREYSDRVALQVAPSLPSNLKASPLNAKLWDCDTDQPIYSGQLITMTTHDPVAMPLPSLDLLHMQWMLNRVAAMSGAADVMDEDFEDDLEGLGDLVLEPLSLELPERPPRSRESSKIREFAEETSDDAFAFIDA</sequence>
<evidence type="ECO:0000259" key="2">
    <source>
        <dbReference type="Pfam" id="PF13391"/>
    </source>
</evidence>
<dbReference type="EMBL" id="ML736181">
    <property type="protein sequence ID" value="KAE8380422.1"/>
    <property type="molecule type" value="Genomic_DNA"/>
</dbReference>
<reference evidence="3 4" key="1">
    <citation type="submission" date="2019-04" db="EMBL/GenBank/DDBJ databases">
        <title>Friends and foes A comparative genomics studyof 23 Aspergillus species from section Flavi.</title>
        <authorList>
            <consortium name="DOE Joint Genome Institute"/>
            <person name="Kjaerbolling I."/>
            <person name="Vesth T."/>
            <person name="Frisvad J.C."/>
            <person name="Nybo J.L."/>
            <person name="Theobald S."/>
            <person name="Kildgaard S."/>
            <person name="Isbrandt T."/>
            <person name="Kuo A."/>
            <person name="Sato A."/>
            <person name="Lyhne E.K."/>
            <person name="Kogle M.E."/>
            <person name="Wiebenga A."/>
            <person name="Kun R.S."/>
            <person name="Lubbers R.J."/>
            <person name="Makela M.R."/>
            <person name="Barry K."/>
            <person name="Chovatia M."/>
            <person name="Clum A."/>
            <person name="Daum C."/>
            <person name="Haridas S."/>
            <person name="He G."/>
            <person name="LaButti K."/>
            <person name="Lipzen A."/>
            <person name="Mondo S."/>
            <person name="Riley R."/>
            <person name="Salamov A."/>
            <person name="Simmons B.A."/>
            <person name="Magnuson J.K."/>
            <person name="Henrissat B."/>
            <person name="Mortensen U.H."/>
            <person name="Larsen T.O."/>
            <person name="Devries R.P."/>
            <person name="Grigoriev I.V."/>
            <person name="Machida M."/>
            <person name="Baker S.E."/>
            <person name="Andersen M.R."/>
        </authorList>
    </citation>
    <scope>NUCLEOTIDE SEQUENCE [LARGE SCALE GENOMIC DNA]</scope>
    <source>
        <strain evidence="3 4">IBT 29228</strain>
    </source>
</reference>